<dbReference type="PANTHER" id="PTHR47326">
    <property type="entry name" value="TRANSPOSABLE ELEMENT TC3 TRANSPOSASE-LIKE PROTEIN"/>
    <property type="match status" value="1"/>
</dbReference>
<dbReference type="STRING" id="105785.A0A2J7PN39"/>
<evidence type="ECO:0000313" key="2">
    <source>
        <dbReference type="Proteomes" id="UP000235965"/>
    </source>
</evidence>
<keyword evidence="2" id="KW-1185">Reference proteome</keyword>
<protein>
    <submittedName>
        <fullName evidence="1">Uncharacterized protein</fullName>
    </submittedName>
</protein>
<reference evidence="1 2" key="1">
    <citation type="submission" date="2017-12" db="EMBL/GenBank/DDBJ databases">
        <title>Hemimetabolous genomes reveal molecular basis of termite eusociality.</title>
        <authorList>
            <person name="Harrison M.C."/>
            <person name="Jongepier E."/>
            <person name="Robertson H.M."/>
            <person name="Arning N."/>
            <person name="Bitard-Feildel T."/>
            <person name="Chao H."/>
            <person name="Childers C.P."/>
            <person name="Dinh H."/>
            <person name="Doddapaneni H."/>
            <person name="Dugan S."/>
            <person name="Gowin J."/>
            <person name="Greiner C."/>
            <person name="Han Y."/>
            <person name="Hu H."/>
            <person name="Hughes D.S.T."/>
            <person name="Huylmans A.-K."/>
            <person name="Kemena C."/>
            <person name="Kremer L.P.M."/>
            <person name="Lee S.L."/>
            <person name="Lopez-Ezquerra A."/>
            <person name="Mallet L."/>
            <person name="Monroy-Kuhn J.M."/>
            <person name="Moser A."/>
            <person name="Murali S.C."/>
            <person name="Muzny D.M."/>
            <person name="Otani S."/>
            <person name="Piulachs M.-D."/>
            <person name="Poelchau M."/>
            <person name="Qu J."/>
            <person name="Schaub F."/>
            <person name="Wada-Katsumata A."/>
            <person name="Worley K.C."/>
            <person name="Xie Q."/>
            <person name="Ylla G."/>
            <person name="Poulsen M."/>
            <person name="Gibbs R.A."/>
            <person name="Schal C."/>
            <person name="Richards S."/>
            <person name="Belles X."/>
            <person name="Korb J."/>
            <person name="Bornberg-Bauer E."/>
        </authorList>
    </citation>
    <scope>NUCLEOTIDE SEQUENCE [LARGE SCALE GENOMIC DNA]</scope>
    <source>
        <tissue evidence="1">Whole body</tissue>
    </source>
</reference>
<dbReference type="InParanoid" id="A0A2J7PN39"/>
<accession>A0A2J7PN39</accession>
<name>A0A2J7PN39_9NEOP</name>
<organism evidence="1 2">
    <name type="scientific">Cryptotermes secundus</name>
    <dbReference type="NCBI Taxonomy" id="105785"/>
    <lineage>
        <taxon>Eukaryota</taxon>
        <taxon>Metazoa</taxon>
        <taxon>Ecdysozoa</taxon>
        <taxon>Arthropoda</taxon>
        <taxon>Hexapoda</taxon>
        <taxon>Insecta</taxon>
        <taxon>Pterygota</taxon>
        <taxon>Neoptera</taxon>
        <taxon>Polyneoptera</taxon>
        <taxon>Dictyoptera</taxon>
        <taxon>Blattodea</taxon>
        <taxon>Blattoidea</taxon>
        <taxon>Termitoidae</taxon>
        <taxon>Kalotermitidae</taxon>
        <taxon>Cryptotermitinae</taxon>
        <taxon>Cryptotermes</taxon>
    </lineage>
</organism>
<sequence>MASAQEKARVVLFSEFKSTVRLQREFHHIYQKAAPDAKRIKAWHNKFLGTGSVLKEYGDRQCVSDEKLESARTAFVRSPRKSIRRVSRELQMPRATVHEVLRKRLCMYAYTLQILQALKPEDKPRRHNFACDMPDRIGRGLNFLANITVMEHVRDSPKVNV</sequence>
<dbReference type="PANTHER" id="PTHR47326:SF1">
    <property type="entry name" value="HTH PSQ-TYPE DOMAIN-CONTAINING PROTEIN"/>
    <property type="match status" value="1"/>
</dbReference>
<comment type="caution">
    <text evidence="1">The sequence shown here is derived from an EMBL/GenBank/DDBJ whole genome shotgun (WGS) entry which is preliminary data.</text>
</comment>
<dbReference type="EMBL" id="NEVH01023958">
    <property type="protein sequence ID" value="PNF17736.1"/>
    <property type="molecule type" value="Genomic_DNA"/>
</dbReference>
<dbReference type="Proteomes" id="UP000235965">
    <property type="component" value="Unassembled WGS sequence"/>
</dbReference>
<evidence type="ECO:0000313" key="1">
    <source>
        <dbReference type="EMBL" id="PNF17736.1"/>
    </source>
</evidence>
<proteinExistence type="predicted"/>
<gene>
    <name evidence="1" type="ORF">B7P43_G07071</name>
</gene>
<dbReference type="AlphaFoldDB" id="A0A2J7PN39"/>